<dbReference type="OrthoDB" id="572721at2"/>
<dbReference type="GO" id="GO:0030638">
    <property type="term" value="P:polyketide metabolic process"/>
    <property type="evidence" value="ECO:0007669"/>
    <property type="project" value="InterPro"/>
</dbReference>
<reference evidence="1 2" key="1">
    <citation type="submission" date="2019-07" db="EMBL/GenBank/DDBJ databases">
        <title>Novel species isolated from glacier.</title>
        <authorList>
            <person name="Liu Q."/>
            <person name="Xin Y.-H."/>
        </authorList>
    </citation>
    <scope>NUCLEOTIDE SEQUENCE [LARGE SCALE GENOMIC DNA]</scope>
    <source>
        <strain evidence="1 2">LB1R16</strain>
    </source>
</reference>
<accession>A0A552UF87</accession>
<evidence type="ECO:0000313" key="2">
    <source>
        <dbReference type="Proteomes" id="UP000317894"/>
    </source>
</evidence>
<organism evidence="1 2">
    <name type="scientific">Glacieibacterium frigidum</name>
    <dbReference type="NCBI Taxonomy" id="2593303"/>
    <lineage>
        <taxon>Bacteria</taxon>
        <taxon>Pseudomonadati</taxon>
        <taxon>Pseudomonadota</taxon>
        <taxon>Alphaproteobacteria</taxon>
        <taxon>Sphingomonadales</taxon>
        <taxon>Sphingosinicellaceae</taxon>
        <taxon>Glacieibacterium</taxon>
    </lineage>
</organism>
<dbReference type="Proteomes" id="UP000317894">
    <property type="component" value="Unassembled WGS sequence"/>
</dbReference>
<dbReference type="Gene3D" id="3.10.450.50">
    <property type="match status" value="1"/>
</dbReference>
<dbReference type="SUPFAM" id="SSF54427">
    <property type="entry name" value="NTF2-like"/>
    <property type="match status" value="1"/>
</dbReference>
<evidence type="ECO:0000313" key="1">
    <source>
        <dbReference type="EMBL" id="TRW16861.1"/>
    </source>
</evidence>
<dbReference type="EMBL" id="VJWA01000001">
    <property type="protein sequence ID" value="TRW16861.1"/>
    <property type="molecule type" value="Genomic_DNA"/>
</dbReference>
<name>A0A552UF87_9SPHN</name>
<gene>
    <name evidence="1" type="ORF">FMM06_01235</name>
</gene>
<sequence length="168" mass="17625">MTIDAFRREPWVAPAGLTPEIAAANVALARRFVEDALGKGDMAAFDEIVADDVWVSTGLKPGAPITSKAEYAAVIGATLGSALEFTTATMVLHECVATADGRVVARFTAEADHVGTIDGVAATGKRLVLSETHLLGFRDGKLVENYVGALNPLMWETIYAPVIAAAVL</sequence>
<dbReference type="InterPro" id="IPR009959">
    <property type="entry name" value="Cyclase_SnoaL-like"/>
</dbReference>
<dbReference type="RefSeq" id="WP_143554405.1">
    <property type="nucleotide sequence ID" value="NZ_VJWA01000001.1"/>
</dbReference>
<comment type="caution">
    <text evidence="1">The sequence shown here is derived from an EMBL/GenBank/DDBJ whole genome shotgun (WGS) entry which is preliminary data.</text>
</comment>
<protein>
    <submittedName>
        <fullName evidence="1">Ester cyclase</fullName>
    </submittedName>
</protein>
<keyword evidence="2" id="KW-1185">Reference proteome</keyword>
<proteinExistence type="predicted"/>
<dbReference type="InterPro" id="IPR032710">
    <property type="entry name" value="NTF2-like_dom_sf"/>
</dbReference>
<dbReference type="Pfam" id="PF07366">
    <property type="entry name" value="SnoaL"/>
    <property type="match status" value="1"/>
</dbReference>
<dbReference type="AlphaFoldDB" id="A0A552UF87"/>